<keyword evidence="4" id="KW-1185">Reference proteome</keyword>
<dbReference type="Gene3D" id="1.10.287.1490">
    <property type="match status" value="1"/>
</dbReference>
<dbReference type="OrthoDB" id="10562812at2759"/>
<evidence type="ECO:0000313" key="4">
    <source>
        <dbReference type="Proteomes" id="UP000030745"/>
    </source>
</evidence>
<evidence type="ECO:0000256" key="2">
    <source>
        <dbReference type="SAM" id="MobiDB-lite"/>
    </source>
</evidence>
<feature type="compositionally biased region" description="Low complexity" evidence="2">
    <location>
        <begin position="21"/>
        <end position="51"/>
    </location>
</feature>
<accession>A0A067CLM9</accession>
<evidence type="ECO:0000313" key="3">
    <source>
        <dbReference type="EMBL" id="KDO27677.1"/>
    </source>
</evidence>
<feature type="coiled-coil region" evidence="1">
    <location>
        <begin position="447"/>
        <end position="488"/>
    </location>
</feature>
<dbReference type="EMBL" id="KK583215">
    <property type="protein sequence ID" value="KDO27677.1"/>
    <property type="molecule type" value="Genomic_DNA"/>
</dbReference>
<evidence type="ECO:0000256" key="1">
    <source>
        <dbReference type="SAM" id="Coils"/>
    </source>
</evidence>
<protein>
    <submittedName>
        <fullName evidence="3">Uncharacterized protein</fullName>
    </submittedName>
</protein>
<dbReference type="VEuPathDB" id="FungiDB:SPRG_20360"/>
<feature type="coiled-coil region" evidence="1">
    <location>
        <begin position="158"/>
        <end position="301"/>
    </location>
</feature>
<feature type="region of interest" description="Disordered" evidence="2">
    <location>
        <begin position="1"/>
        <end position="53"/>
    </location>
</feature>
<dbReference type="KEGG" id="spar:SPRG_20360"/>
<dbReference type="Proteomes" id="UP000030745">
    <property type="component" value="Unassembled WGS sequence"/>
</dbReference>
<proteinExistence type="predicted"/>
<keyword evidence="1" id="KW-0175">Coiled coil</keyword>
<dbReference type="GeneID" id="24141519"/>
<dbReference type="OMA" id="QLAVAKM"/>
<name>A0A067CLM9_SAPPC</name>
<feature type="coiled-coil region" evidence="1">
    <location>
        <begin position="387"/>
        <end position="414"/>
    </location>
</feature>
<sequence>MQAPRWNPSMNAASKAKPGPTTSARTTRAASTASTRTTSTVSTRTQRAATAPEAMVVPERHARELAALRTEYEERLESLRTDCQMQLAALATTLRAEHQANIAAVTTTLQQEHQEASAASDANLRQEHSIKETALISELTKLAAQRDASLERAQDDHIASLQAELELTTSNLAHAEHALDQTKRDLATSKATENDNAVLLRDATNTIASKDERIQTLQADLDSHAQDFAGVVDQLEQAHQDLASHQAQERELQDQLDRLQDELTDSLTDRCYATMDHDATIKTMNERLQMLQADVDGHEQRMLLQVSVKDASLVSHQARIDELLGQLAVAKMAAGSAQLLHDATIETKEAALRQLQVDLHERDQLAQTHHGIVDQLQRAVATKDELLAAHEGQVRDLQGQLRVVQAKIEATEAAQVGAARAQATSMQGKDEQMLMLQEDLEGRTNQVAALVRTRDQLQCDVAELQSDVAELQAQIRQLQDDLDDHAQRDQELGRLLEQLEQVQCDLAGNDELLLLAHETQVCDLQAQVDDLQDVVLELDQQLETSEAYTRVLESDAVGSREEVPEVTHRRCDRRTSVYTDAMAGRPVSL</sequence>
<dbReference type="RefSeq" id="XP_012201596.1">
    <property type="nucleotide sequence ID" value="XM_012346206.1"/>
</dbReference>
<reference evidence="3 4" key="1">
    <citation type="journal article" date="2013" name="PLoS Genet.">
        <title>Distinctive expansion of potential virulence genes in the genome of the oomycete fish pathogen Saprolegnia parasitica.</title>
        <authorList>
            <person name="Jiang R.H."/>
            <person name="de Bruijn I."/>
            <person name="Haas B.J."/>
            <person name="Belmonte R."/>
            <person name="Lobach L."/>
            <person name="Christie J."/>
            <person name="van den Ackerveken G."/>
            <person name="Bottin A."/>
            <person name="Bulone V."/>
            <person name="Diaz-Moreno S.M."/>
            <person name="Dumas B."/>
            <person name="Fan L."/>
            <person name="Gaulin E."/>
            <person name="Govers F."/>
            <person name="Grenville-Briggs L.J."/>
            <person name="Horner N.R."/>
            <person name="Levin J.Z."/>
            <person name="Mammella M."/>
            <person name="Meijer H.J."/>
            <person name="Morris P."/>
            <person name="Nusbaum C."/>
            <person name="Oome S."/>
            <person name="Phillips A.J."/>
            <person name="van Rooyen D."/>
            <person name="Rzeszutek E."/>
            <person name="Saraiva M."/>
            <person name="Secombes C.J."/>
            <person name="Seidl M.F."/>
            <person name="Snel B."/>
            <person name="Stassen J.H."/>
            <person name="Sykes S."/>
            <person name="Tripathy S."/>
            <person name="van den Berg H."/>
            <person name="Vega-Arreguin J.C."/>
            <person name="Wawra S."/>
            <person name="Young S.K."/>
            <person name="Zeng Q."/>
            <person name="Dieguez-Uribeondo J."/>
            <person name="Russ C."/>
            <person name="Tyler B.M."/>
            <person name="van West P."/>
        </authorList>
    </citation>
    <scope>NUCLEOTIDE SEQUENCE [LARGE SCALE GENOMIC DNA]</scope>
    <source>
        <strain evidence="3 4">CBS 223.65</strain>
    </source>
</reference>
<dbReference type="AlphaFoldDB" id="A0A067CLM9"/>
<organism evidence="3 4">
    <name type="scientific">Saprolegnia parasitica (strain CBS 223.65)</name>
    <dbReference type="NCBI Taxonomy" id="695850"/>
    <lineage>
        <taxon>Eukaryota</taxon>
        <taxon>Sar</taxon>
        <taxon>Stramenopiles</taxon>
        <taxon>Oomycota</taxon>
        <taxon>Saprolegniomycetes</taxon>
        <taxon>Saprolegniales</taxon>
        <taxon>Saprolegniaceae</taxon>
        <taxon>Saprolegnia</taxon>
    </lineage>
</organism>
<gene>
    <name evidence="3" type="ORF">SPRG_20360</name>
</gene>